<dbReference type="OrthoDB" id="10261837at2759"/>
<feature type="region of interest" description="Disordered" evidence="22">
    <location>
        <begin position="98"/>
        <end position="202"/>
    </location>
</feature>
<evidence type="ECO:0000256" key="17">
    <source>
        <dbReference type="ARBA" id="ARBA00023221"/>
    </source>
</evidence>
<dbReference type="SMART" id="SM00233">
    <property type="entry name" value="PH"/>
    <property type="match status" value="1"/>
</dbReference>
<feature type="region of interest" description="Disordered" evidence="22">
    <location>
        <begin position="528"/>
        <end position="621"/>
    </location>
</feature>
<keyword evidence="13" id="KW-0756">Sterol biosynthesis</keyword>
<dbReference type="InterPro" id="IPR010610">
    <property type="entry name" value="EryCIII-like_C"/>
</dbReference>
<evidence type="ECO:0000256" key="18">
    <source>
        <dbReference type="ARBA" id="ARBA00029843"/>
    </source>
</evidence>
<evidence type="ECO:0000256" key="10">
    <source>
        <dbReference type="ARBA" id="ARBA00022737"/>
    </source>
</evidence>
<dbReference type="PANTHER" id="PTHR48050">
    <property type="entry name" value="STEROL 3-BETA-GLUCOSYLTRANSFERASE"/>
    <property type="match status" value="1"/>
</dbReference>
<keyword evidence="15" id="KW-0472">Membrane</keyword>
<feature type="region of interest" description="Disordered" evidence="22">
    <location>
        <begin position="1"/>
        <end position="79"/>
    </location>
</feature>
<feature type="region of interest" description="Disordered" evidence="22">
    <location>
        <begin position="1428"/>
        <end position="1488"/>
    </location>
</feature>
<keyword evidence="8" id="KW-0328">Glycosyltransferase</keyword>
<dbReference type="Gene3D" id="2.30.29.30">
    <property type="entry name" value="Pleckstrin-homology domain (PH domain)/Phosphotyrosine-binding domain (PTB)"/>
    <property type="match status" value="2"/>
</dbReference>
<evidence type="ECO:0000256" key="20">
    <source>
        <dbReference type="ARBA" id="ARBA00049453"/>
    </source>
</evidence>
<dbReference type="Pfam" id="PF00169">
    <property type="entry name" value="PH"/>
    <property type="match status" value="1"/>
</dbReference>
<evidence type="ECO:0000256" key="4">
    <source>
        <dbReference type="ARBA" id="ARBA00012650"/>
    </source>
</evidence>
<proteinExistence type="inferred from homology"/>
<comment type="subcellular location">
    <subcellularLocation>
        <location evidence="2">Cytoplasm</location>
    </subcellularLocation>
    <subcellularLocation>
        <location evidence="1">Membrane</location>
        <topology evidence="1">Peripheral membrane protein</topology>
    </subcellularLocation>
</comment>
<dbReference type="GO" id="GO:0006914">
    <property type="term" value="P:autophagy"/>
    <property type="evidence" value="ECO:0007669"/>
    <property type="project" value="UniProtKB-KW"/>
</dbReference>
<evidence type="ECO:0000256" key="12">
    <source>
        <dbReference type="ARBA" id="ARBA00023006"/>
    </source>
</evidence>
<protein>
    <recommendedName>
        <fullName evidence="5">Sterol 3-beta-glucosyltransferase</fullName>
        <ecNumber evidence="4">2.4.1.173</ecNumber>
    </recommendedName>
    <alternativeName>
        <fullName evidence="18">Autophagy-related protein 26</fullName>
    </alternativeName>
</protein>
<feature type="compositionally biased region" description="Basic and acidic residues" evidence="22">
    <location>
        <begin position="595"/>
        <end position="607"/>
    </location>
</feature>
<feature type="region of interest" description="Disordered" evidence="22">
    <location>
        <begin position="698"/>
        <end position="724"/>
    </location>
</feature>
<keyword evidence="10" id="KW-0677">Repeat</keyword>
<dbReference type="GO" id="GO:0016906">
    <property type="term" value="F:sterol 3-beta-glucosyltransferase activity"/>
    <property type="evidence" value="ECO:0007669"/>
    <property type="project" value="UniProtKB-EC"/>
</dbReference>
<comment type="function">
    <text evidence="21">Sterol glycosyltransferase responsible for the glycosylation of ergosterol to form ergosterol-glucoside.</text>
</comment>
<dbReference type="FunFam" id="2.30.29.30:FF:000391">
    <property type="entry name" value="Sterol 3-beta-glucosyltransferase"/>
    <property type="match status" value="1"/>
</dbReference>
<dbReference type="Pfam" id="PF06722">
    <property type="entry name" value="EryCIII-like_C"/>
    <property type="match status" value="1"/>
</dbReference>
<feature type="compositionally biased region" description="Low complexity" evidence="22">
    <location>
        <begin position="1286"/>
        <end position="1297"/>
    </location>
</feature>
<sequence length="1488" mass="165953">MDNFPALPPGADAAERDAPPSTSAEISVSQRRVSRKLKKKRLLDPAAPLLELPDPLRHSDSDDEDSPNDPASRRGRAVSVNMNQSIFGLIAAAGSRVDFNTRFDDGSSDEEDGETPRISDGPQDLSQTVILPARSRDERRGHKKRLSGHRLLKSLSTLPTLPKRKSKKRETSQLSAPSLDSSDDGKETTSPSPTAAAHLDGQDYRLAPVMSRMLQARAEVASRPSSDLDRRSGDSPGTDDAGESSALAKRLMEIFEFDEPELVIEEYPCWLLQSVLLQGFLYITAKHICFYAYLPKKANVVAKSGYLSKSGKRNPKYHRYWFRLKSDVLSYYRDSTNLYFPHGQIDLRFGISANIVDKDKDGLHFNVVTSHRTYNFRADSAPSAKEWVKSLQRVIFRSHNDGDSVKISLPIDNIIDIEETQMMEFSETCKIRVIDNDETYAIDEYFFSFFNFGKEAINVLKILVDGASSNSRTPGKLVAEHEQRYRGLEQQQKQRHGEQAVRQTSPRPSGLSDRQELHVEEMRTTKLPEAVKATLSPMPPHSTGPSPRASMDCSSRPSADAFRGMRRRSQDVSAMMREQSPRRSFSGHRRTQSTRRVDEKKPKHGVESPDSNTHSSTEDPSFSNLAISVATEDPTASQILQGSEVFHSPTMRKSIDASSQSTDAIGKDAKGGSSESCVPGASIPMKHAATTGHISQLGYHGKSAQQQQQQQQQQQPERSSTPTLQSISKMSAYPLQRAGAFADYLNKTGKRMSTLLATESMGYVEKVSGMWKGGRKHYGEPAGLRPDEDELEEDSDGKVQTSMDRFRAHFALPESEKLQATYFGCIIRVLPLYGKIYISDRSFCFRSLLPGTRTKLILPLKDIETVHKEKGFRLGYSGLTIVIRGHEELFFEFSQVDVRDDCTITVLQSLETSRYLRESGILHQEELEEQQVAMAERDALKSARREEFPAHEMAPPHDAESQPNAPTILMDETDGSFINFKPPQPMRITCLTIGSRGDVQPYIALCKGLLAEGHKPRIATHAEFQDWIESHGIEFRMVEGDPGELMRLCIENGTFTLSFLREANSAFRGWLDQLLDSAYAACEGSELLIESPSAMAGIHVAEKLGIPYFRAFTMPWTRTRAYPHAFIMPEHKMGGAYNYMTYVMFDNIFWKATAQQVNRWRNKTLGLPNTSLEKMQPNKVPFLYNFSPSVVAPPLDFSDWIRVTGYWFLDEGAEYEPPRELSDFIQRARRDGKKLVYVGFGSIIVNDPAKMTQEVIDAVLKADVRCILSKGWSDRISPRDDDASASAAAAAAAASQPRPDEPPMPPEIFVIKAAPHDWLFGQIDAAAHHGGSGTTGASLRAGLPTIIRPFFGDQFFFASRVEDLGVGVGLRRWGANSFGRALWQATRNERMIVKARVLGEHIRKDRGVETAIQNIYRDLEYAKSLIKRKAGPHDEPDAEEDDTEESWTFVGSDEHDPDAVTKKLSEGLGRPAPGKTPPAALGSKVLKG</sequence>
<keyword evidence="7" id="KW-0444">Lipid biosynthesis</keyword>
<accession>A0A8E5HXK6</accession>
<evidence type="ECO:0000256" key="9">
    <source>
        <dbReference type="ARBA" id="ARBA00022679"/>
    </source>
</evidence>
<dbReference type="FunFam" id="3.40.50.2000:FF:000029">
    <property type="entry name" value="Sterol 3-beta-glucosyltransferase"/>
    <property type="match status" value="1"/>
</dbReference>
<dbReference type="KEGG" id="uvi:66068518"/>
<evidence type="ECO:0000256" key="16">
    <source>
        <dbReference type="ARBA" id="ARBA00023166"/>
    </source>
</evidence>
<dbReference type="CDD" id="cd13216">
    <property type="entry name" value="PH-GRAM2_AGT26"/>
    <property type="match status" value="1"/>
</dbReference>
<dbReference type="InterPro" id="IPR004276">
    <property type="entry name" value="GlycoTrans_28_N"/>
</dbReference>
<dbReference type="EC" id="2.4.1.173" evidence="4"/>
<evidence type="ECO:0000256" key="21">
    <source>
        <dbReference type="ARBA" id="ARBA00059773"/>
    </source>
</evidence>
<evidence type="ECO:0000256" key="14">
    <source>
        <dbReference type="ARBA" id="ARBA00023098"/>
    </source>
</evidence>
<feature type="compositionally biased region" description="Basic residues" evidence="22">
    <location>
        <begin position="32"/>
        <end position="41"/>
    </location>
</feature>
<dbReference type="EMBL" id="CP072759">
    <property type="protein sequence ID" value="QUC23500.1"/>
    <property type="molecule type" value="Genomic_DNA"/>
</dbReference>
<evidence type="ECO:0000256" key="2">
    <source>
        <dbReference type="ARBA" id="ARBA00004496"/>
    </source>
</evidence>
<dbReference type="GO" id="GO:0016126">
    <property type="term" value="P:sterol biosynthetic process"/>
    <property type="evidence" value="ECO:0007669"/>
    <property type="project" value="UniProtKB-KW"/>
</dbReference>
<dbReference type="InterPro" id="IPR004182">
    <property type="entry name" value="GRAM"/>
</dbReference>
<keyword evidence="6" id="KW-0963">Cytoplasm</keyword>
<dbReference type="RefSeq" id="XP_043001173.1">
    <property type="nucleotide sequence ID" value="XM_043145238.1"/>
</dbReference>
<evidence type="ECO:0000256" key="15">
    <source>
        <dbReference type="ARBA" id="ARBA00023136"/>
    </source>
</evidence>
<dbReference type="InterPro" id="IPR050426">
    <property type="entry name" value="Glycosyltransferase_28"/>
</dbReference>
<keyword evidence="12" id="KW-0072">Autophagy</keyword>
<dbReference type="CDD" id="cd03784">
    <property type="entry name" value="GT1_Gtf-like"/>
    <property type="match status" value="1"/>
</dbReference>
<reference evidence="24" key="1">
    <citation type="submission" date="2020-03" db="EMBL/GenBank/DDBJ databases">
        <title>A mixture of massive structural variations and highly conserved coding sequences in Ustilaginoidea virens genome.</title>
        <authorList>
            <person name="Zhang K."/>
            <person name="Zhao Z."/>
            <person name="Zhang Z."/>
            <person name="Li Y."/>
            <person name="Hsiang T."/>
            <person name="Sun W."/>
        </authorList>
    </citation>
    <scope>NUCLEOTIDE SEQUENCE</scope>
    <source>
        <strain evidence="24">UV-8b</strain>
    </source>
</reference>
<evidence type="ECO:0000256" key="8">
    <source>
        <dbReference type="ARBA" id="ARBA00022676"/>
    </source>
</evidence>
<evidence type="ECO:0000256" key="7">
    <source>
        <dbReference type="ARBA" id="ARBA00022516"/>
    </source>
</evidence>
<feature type="region of interest" description="Disordered" evidence="22">
    <location>
        <begin position="1286"/>
        <end position="1306"/>
    </location>
</feature>
<feature type="region of interest" description="Disordered" evidence="22">
    <location>
        <begin position="486"/>
        <end position="516"/>
    </location>
</feature>
<dbReference type="Proteomes" id="UP000027002">
    <property type="component" value="Chromosome 7"/>
</dbReference>
<comment type="catalytic activity">
    <reaction evidence="19">
        <text>ergosterol + UDP-alpha-D-glucose = ergosteryl 3-beta-D-glucoside + UDP + H(+)</text>
        <dbReference type="Rhea" id="RHEA:61836"/>
        <dbReference type="ChEBI" id="CHEBI:15378"/>
        <dbReference type="ChEBI" id="CHEBI:16933"/>
        <dbReference type="ChEBI" id="CHEBI:52973"/>
        <dbReference type="ChEBI" id="CHEBI:58223"/>
        <dbReference type="ChEBI" id="CHEBI:58885"/>
    </reaction>
    <physiologicalReaction direction="left-to-right" evidence="19">
        <dbReference type="Rhea" id="RHEA:61837"/>
    </physiologicalReaction>
</comment>
<dbReference type="InterPro" id="IPR001849">
    <property type="entry name" value="PH_domain"/>
</dbReference>
<keyword evidence="16" id="KW-1207">Sterol metabolism</keyword>
<feature type="domain" description="PH" evidence="23">
    <location>
        <begin position="300"/>
        <end position="396"/>
    </location>
</feature>
<evidence type="ECO:0000256" key="6">
    <source>
        <dbReference type="ARBA" id="ARBA00022490"/>
    </source>
</evidence>
<evidence type="ECO:0000256" key="1">
    <source>
        <dbReference type="ARBA" id="ARBA00004170"/>
    </source>
</evidence>
<organism evidence="24 25">
    <name type="scientific">Ustilaginoidea virens</name>
    <name type="common">Rice false smut fungus</name>
    <name type="synonym">Villosiclava virens</name>
    <dbReference type="NCBI Taxonomy" id="1159556"/>
    <lineage>
        <taxon>Eukaryota</taxon>
        <taxon>Fungi</taxon>
        <taxon>Dikarya</taxon>
        <taxon>Ascomycota</taxon>
        <taxon>Pezizomycotina</taxon>
        <taxon>Sordariomycetes</taxon>
        <taxon>Hypocreomycetidae</taxon>
        <taxon>Hypocreales</taxon>
        <taxon>Clavicipitaceae</taxon>
        <taxon>Ustilaginoidea</taxon>
    </lineage>
</organism>
<comment type="similarity">
    <text evidence="3">Belongs to the glycosyltransferase 28 family.</text>
</comment>
<evidence type="ECO:0000259" key="23">
    <source>
        <dbReference type="PROSITE" id="PS50003"/>
    </source>
</evidence>
<feature type="region of interest" description="Disordered" evidence="22">
    <location>
        <begin position="643"/>
        <end position="683"/>
    </location>
</feature>
<dbReference type="GeneID" id="66068518"/>
<evidence type="ECO:0000256" key="22">
    <source>
        <dbReference type="SAM" id="MobiDB-lite"/>
    </source>
</evidence>
<dbReference type="SMART" id="SM00568">
    <property type="entry name" value="GRAM"/>
    <property type="match status" value="2"/>
</dbReference>
<feature type="compositionally biased region" description="Low complexity" evidence="22">
    <location>
        <begin position="705"/>
        <end position="715"/>
    </location>
</feature>
<dbReference type="SUPFAM" id="SSF53756">
    <property type="entry name" value="UDP-Glycosyltransferase/glycogen phosphorylase"/>
    <property type="match status" value="1"/>
</dbReference>
<gene>
    <name evidence="24" type="ORF">UV8b_07741</name>
</gene>
<feature type="compositionally biased region" description="Basic residues" evidence="22">
    <location>
        <begin position="141"/>
        <end position="152"/>
    </location>
</feature>
<feature type="compositionally biased region" description="Low complexity" evidence="22">
    <location>
        <begin position="44"/>
        <end position="53"/>
    </location>
</feature>
<evidence type="ECO:0000256" key="19">
    <source>
        <dbReference type="ARBA" id="ARBA00047886"/>
    </source>
</evidence>
<dbReference type="SUPFAM" id="SSF50729">
    <property type="entry name" value="PH domain-like"/>
    <property type="match status" value="1"/>
</dbReference>
<evidence type="ECO:0000256" key="11">
    <source>
        <dbReference type="ARBA" id="ARBA00022955"/>
    </source>
</evidence>
<dbReference type="GO" id="GO:0016020">
    <property type="term" value="C:membrane"/>
    <property type="evidence" value="ECO:0007669"/>
    <property type="project" value="UniProtKB-SubCell"/>
</dbReference>
<keyword evidence="17" id="KW-0753">Steroid metabolism</keyword>
<dbReference type="InterPro" id="IPR048066">
    <property type="entry name" value="ATG26_PH_GRAM1"/>
</dbReference>
<feature type="region of interest" description="Disordered" evidence="22">
    <location>
        <begin position="216"/>
        <end position="244"/>
    </location>
</feature>
<keyword evidence="11" id="KW-0752">Steroid biosynthesis</keyword>
<evidence type="ECO:0000313" key="25">
    <source>
        <dbReference type="Proteomes" id="UP000027002"/>
    </source>
</evidence>
<dbReference type="InterPro" id="IPR011993">
    <property type="entry name" value="PH-like_dom_sf"/>
</dbReference>
<keyword evidence="14" id="KW-0443">Lipid metabolism</keyword>
<dbReference type="Pfam" id="PF02893">
    <property type="entry name" value="GRAM"/>
    <property type="match status" value="2"/>
</dbReference>
<dbReference type="Pfam" id="PF03033">
    <property type="entry name" value="Glyco_transf_28"/>
    <property type="match status" value="1"/>
</dbReference>
<keyword evidence="9" id="KW-0808">Transferase</keyword>
<evidence type="ECO:0000256" key="13">
    <source>
        <dbReference type="ARBA" id="ARBA00023011"/>
    </source>
</evidence>
<keyword evidence="25" id="KW-1185">Reference proteome</keyword>
<dbReference type="Gene3D" id="3.40.50.2000">
    <property type="entry name" value="Glycogen Phosphorylase B"/>
    <property type="match status" value="2"/>
</dbReference>
<feature type="compositionally biased region" description="Basic and acidic residues" evidence="22">
    <location>
        <begin position="1452"/>
        <end position="1465"/>
    </location>
</feature>
<dbReference type="PANTHER" id="PTHR48050:SF25">
    <property type="entry name" value="STEROL 3-BETA-GLUCOSYLTRANSFERASE"/>
    <property type="match status" value="1"/>
</dbReference>
<name>A0A8E5HXK6_USTVR</name>
<dbReference type="GO" id="GO:0005975">
    <property type="term" value="P:carbohydrate metabolic process"/>
    <property type="evidence" value="ECO:0007669"/>
    <property type="project" value="InterPro"/>
</dbReference>
<evidence type="ECO:0000313" key="24">
    <source>
        <dbReference type="EMBL" id="QUC23500.1"/>
    </source>
</evidence>
<dbReference type="CDD" id="cd13215">
    <property type="entry name" value="PH-GRAM1_AGT26"/>
    <property type="match status" value="1"/>
</dbReference>
<dbReference type="GO" id="GO:0005737">
    <property type="term" value="C:cytoplasm"/>
    <property type="evidence" value="ECO:0007669"/>
    <property type="project" value="UniProtKB-SubCell"/>
</dbReference>
<dbReference type="InterPro" id="IPR048065">
    <property type="entry name" value="ATG26_PH_GRAM2"/>
</dbReference>
<dbReference type="FunFam" id="2.30.29.30:FF:000303">
    <property type="entry name" value="Sterol 3-beta-glucosyltransferase"/>
    <property type="match status" value="1"/>
</dbReference>
<evidence type="ECO:0000256" key="5">
    <source>
        <dbReference type="ARBA" id="ARBA00017894"/>
    </source>
</evidence>
<feature type="compositionally biased region" description="Acidic residues" evidence="22">
    <location>
        <begin position="1436"/>
        <end position="1445"/>
    </location>
</feature>
<comment type="catalytic activity">
    <reaction evidence="20">
        <text>a sterol + UDP-alpha-D-glucose = a sterol 3-beta-D-glucoside + UDP + H(+)</text>
        <dbReference type="Rhea" id="RHEA:22724"/>
        <dbReference type="ChEBI" id="CHEBI:15378"/>
        <dbReference type="ChEBI" id="CHEBI:15889"/>
        <dbReference type="ChEBI" id="CHEBI:37424"/>
        <dbReference type="ChEBI" id="CHEBI:58223"/>
        <dbReference type="ChEBI" id="CHEBI:58885"/>
        <dbReference type="EC" id="2.4.1.173"/>
    </reaction>
    <physiologicalReaction direction="left-to-right" evidence="20">
        <dbReference type="Rhea" id="RHEA:22725"/>
    </physiologicalReaction>
</comment>
<evidence type="ECO:0000256" key="3">
    <source>
        <dbReference type="ARBA" id="ARBA00006962"/>
    </source>
</evidence>
<dbReference type="FunFam" id="3.40.50.2000:FF:000009">
    <property type="entry name" value="Sterol 3-beta-glucosyltransferase UGT80A2"/>
    <property type="match status" value="1"/>
</dbReference>
<dbReference type="PROSITE" id="PS50003">
    <property type="entry name" value="PH_DOMAIN"/>
    <property type="match status" value="1"/>
</dbReference>
<dbReference type="InterPro" id="IPR002213">
    <property type="entry name" value="UDP_glucos_trans"/>
</dbReference>
<feature type="compositionally biased region" description="Polar residues" evidence="22">
    <location>
        <begin position="609"/>
        <end position="621"/>
    </location>
</feature>